<dbReference type="STRING" id="3818.A0A445AX61"/>
<evidence type="ECO:0000313" key="9">
    <source>
        <dbReference type="Proteomes" id="UP000289738"/>
    </source>
</evidence>
<evidence type="ECO:0000256" key="4">
    <source>
        <dbReference type="ARBA" id="ARBA00022989"/>
    </source>
</evidence>
<feature type="region of interest" description="Disordered" evidence="6">
    <location>
        <begin position="169"/>
        <end position="196"/>
    </location>
</feature>
<sequence>MACTAVGCLIKLLPTGTMFVFHFVNPILTNSGKCSSAANRVLSATLLAICAFFCFFSSFTDSYIDPTNKNRRRYGIVTAKGLWTLPLEKPEIKSVDLSRYRLRSVDFVHGALSMVVFAVLSLLDRNTVQCMYPGFKSTGNRMVQVIPLVIGVVAGSVFMVFPNTRHGIGYPKPDGDDHDSNIVPPQTPPPKCASSI</sequence>
<evidence type="ECO:0000256" key="3">
    <source>
        <dbReference type="ARBA" id="ARBA00022692"/>
    </source>
</evidence>
<evidence type="ECO:0000256" key="6">
    <source>
        <dbReference type="SAM" id="MobiDB-lite"/>
    </source>
</evidence>
<keyword evidence="3 7" id="KW-0812">Transmembrane</keyword>
<proteinExistence type="inferred from homology"/>
<evidence type="ECO:0008006" key="10">
    <source>
        <dbReference type="Google" id="ProtNLM"/>
    </source>
</evidence>
<dbReference type="OrthoDB" id="1928191at2759"/>
<gene>
    <name evidence="8" type="ORF">Ahy_B01g055792</name>
</gene>
<evidence type="ECO:0000313" key="8">
    <source>
        <dbReference type="EMBL" id="RYR30997.1"/>
    </source>
</evidence>
<dbReference type="GO" id="GO:0016020">
    <property type="term" value="C:membrane"/>
    <property type="evidence" value="ECO:0007669"/>
    <property type="project" value="UniProtKB-SubCell"/>
</dbReference>
<evidence type="ECO:0000256" key="5">
    <source>
        <dbReference type="ARBA" id="ARBA00023136"/>
    </source>
</evidence>
<feature type="transmembrane region" description="Helical" evidence="7">
    <location>
        <begin position="107"/>
        <end position="123"/>
    </location>
</feature>
<dbReference type="GO" id="GO:0005737">
    <property type="term" value="C:cytoplasm"/>
    <property type="evidence" value="ECO:0007669"/>
    <property type="project" value="UniProtKB-ARBA"/>
</dbReference>
<feature type="compositionally biased region" description="Pro residues" evidence="6">
    <location>
        <begin position="185"/>
        <end position="196"/>
    </location>
</feature>
<keyword evidence="9" id="KW-1185">Reference proteome</keyword>
<organism evidence="8 9">
    <name type="scientific">Arachis hypogaea</name>
    <name type="common">Peanut</name>
    <dbReference type="NCBI Taxonomy" id="3818"/>
    <lineage>
        <taxon>Eukaryota</taxon>
        <taxon>Viridiplantae</taxon>
        <taxon>Streptophyta</taxon>
        <taxon>Embryophyta</taxon>
        <taxon>Tracheophyta</taxon>
        <taxon>Spermatophyta</taxon>
        <taxon>Magnoliopsida</taxon>
        <taxon>eudicotyledons</taxon>
        <taxon>Gunneridae</taxon>
        <taxon>Pentapetalae</taxon>
        <taxon>rosids</taxon>
        <taxon>fabids</taxon>
        <taxon>Fabales</taxon>
        <taxon>Fabaceae</taxon>
        <taxon>Papilionoideae</taxon>
        <taxon>50 kb inversion clade</taxon>
        <taxon>dalbergioids sensu lato</taxon>
        <taxon>Dalbergieae</taxon>
        <taxon>Pterocarpus clade</taxon>
        <taxon>Arachis</taxon>
    </lineage>
</organism>
<dbReference type="PANTHER" id="PTHR31621:SF55">
    <property type="entry name" value="PROTEIN, PUTATIVE-RELATED"/>
    <property type="match status" value="1"/>
</dbReference>
<evidence type="ECO:0000256" key="1">
    <source>
        <dbReference type="ARBA" id="ARBA00004141"/>
    </source>
</evidence>
<keyword evidence="5 7" id="KW-0472">Membrane</keyword>
<evidence type="ECO:0000256" key="2">
    <source>
        <dbReference type="ARBA" id="ARBA00008707"/>
    </source>
</evidence>
<dbReference type="InterPro" id="IPR007770">
    <property type="entry name" value="DMP"/>
</dbReference>
<dbReference type="GO" id="GO:0010256">
    <property type="term" value="P:endomembrane system organization"/>
    <property type="evidence" value="ECO:0007669"/>
    <property type="project" value="TreeGrafter"/>
</dbReference>
<comment type="subcellular location">
    <subcellularLocation>
        <location evidence="1">Membrane</location>
        <topology evidence="1">Multi-pass membrane protein</topology>
    </subcellularLocation>
</comment>
<comment type="similarity">
    <text evidence="2">Belongs to the plant DMP1 protein family.</text>
</comment>
<reference evidence="8 9" key="1">
    <citation type="submission" date="2019-01" db="EMBL/GenBank/DDBJ databases">
        <title>Sequencing of cultivated peanut Arachis hypogaea provides insights into genome evolution and oil improvement.</title>
        <authorList>
            <person name="Chen X."/>
        </authorList>
    </citation>
    <scope>NUCLEOTIDE SEQUENCE [LARGE SCALE GENOMIC DNA]</scope>
    <source>
        <strain evidence="9">cv. Fuhuasheng</strain>
        <tissue evidence="8">Leaves</tissue>
    </source>
</reference>
<feature type="transmembrane region" description="Helical" evidence="7">
    <location>
        <begin position="143"/>
        <end position="161"/>
    </location>
</feature>
<dbReference type="Pfam" id="PF05078">
    <property type="entry name" value="DUF679"/>
    <property type="match status" value="1"/>
</dbReference>
<protein>
    <recommendedName>
        <fullName evidence="10">DUF679 domain membrane protein</fullName>
    </recommendedName>
</protein>
<name>A0A445AX61_ARAHY</name>
<keyword evidence="4 7" id="KW-1133">Transmembrane helix</keyword>
<dbReference type="AlphaFoldDB" id="A0A445AX61"/>
<comment type="caution">
    <text evidence="8">The sequence shown here is derived from an EMBL/GenBank/DDBJ whole genome shotgun (WGS) entry which is preliminary data.</text>
</comment>
<dbReference type="Gramene" id="arahy.Tifrunner.gnm2.ann2.Ah11g417100.1">
    <property type="protein sequence ID" value="arahy.Tifrunner.gnm2.ann2.Ah11g417100.1-CDS-1"/>
    <property type="gene ID" value="arahy.Tifrunner.gnm2.ann2.Ah11g417100"/>
</dbReference>
<dbReference type="Proteomes" id="UP000289738">
    <property type="component" value="Chromosome B01"/>
</dbReference>
<feature type="transmembrane region" description="Helical" evidence="7">
    <location>
        <begin position="41"/>
        <end position="64"/>
    </location>
</feature>
<accession>A0A445AX61</accession>
<dbReference type="PANTHER" id="PTHR31621">
    <property type="entry name" value="PROTEIN DMP3"/>
    <property type="match status" value="1"/>
</dbReference>
<evidence type="ECO:0000256" key="7">
    <source>
        <dbReference type="SAM" id="Phobius"/>
    </source>
</evidence>
<dbReference type="EMBL" id="SDMP01000011">
    <property type="protein sequence ID" value="RYR30997.1"/>
    <property type="molecule type" value="Genomic_DNA"/>
</dbReference>